<dbReference type="Gene3D" id="3.30.360.10">
    <property type="entry name" value="Dihydrodipicolinate Reductase, domain 2"/>
    <property type="match status" value="1"/>
</dbReference>
<keyword evidence="4" id="KW-1185">Reference proteome</keyword>
<dbReference type="EMBL" id="CAACVR010000019">
    <property type="protein sequence ID" value="VEU22168.1"/>
    <property type="molecule type" value="Genomic_DNA"/>
</dbReference>
<dbReference type="InterPro" id="IPR004104">
    <property type="entry name" value="Gfo/Idh/MocA-like_OxRdtase_C"/>
</dbReference>
<evidence type="ECO:0000313" key="3">
    <source>
        <dbReference type="EMBL" id="VEU22168.1"/>
    </source>
</evidence>
<accession>A0A448YMS9</accession>
<dbReference type="SUPFAM" id="SSF51735">
    <property type="entry name" value="NAD(P)-binding Rossmann-fold domains"/>
    <property type="match status" value="1"/>
</dbReference>
<dbReference type="InterPro" id="IPR000683">
    <property type="entry name" value="Gfo/Idh/MocA-like_OxRdtase_N"/>
</dbReference>
<protein>
    <submittedName>
        <fullName evidence="3">DEKNAAC103179</fullName>
    </submittedName>
</protein>
<dbReference type="GO" id="GO:0000166">
    <property type="term" value="F:nucleotide binding"/>
    <property type="evidence" value="ECO:0007669"/>
    <property type="project" value="InterPro"/>
</dbReference>
<organism evidence="3 4">
    <name type="scientific">Brettanomyces naardenensis</name>
    <name type="common">Yeast</name>
    <dbReference type="NCBI Taxonomy" id="13370"/>
    <lineage>
        <taxon>Eukaryota</taxon>
        <taxon>Fungi</taxon>
        <taxon>Dikarya</taxon>
        <taxon>Ascomycota</taxon>
        <taxon>Saccharomycotina</taxon>
        <taxon>Pichiomycetes</taxon>
        <taxon>Pichiales</taxon>
        <taxon>Pichiaceae</taxon>
        <taxon>Brettanomyces</taxon>
    </lineage>
</organism>
<gene>
    <name evidence="3" type="ORF">BRENAR_LOCUS2900</name>
</gene>
<dbReference type="STRING" id="13370.A0A448YMS9"/>
<evidence type="ECO:0000313" key="4">
    <source>
        <dbReference type="Proteomes" id="UP000290900"/>
    </source>
</evidence>
<evidence type="ECO:0000259" key="2">
    <source>
        <dbReference type="Pfam" id="PF02894"/>
    </source>
</evidence>
<dbReference type="Pfam" id="PF02894">
    <property type="entry name" value="GFO_IDH_MocA_C"/>
    <property type="match status" value="1"/>
</dbReference>
<dbReference type="Proteomes" id="UP000290900">
    <property type="component" value="Unassembled WGS sequence"/>
</dbReference>
<dbReference type="PANTHER" id="PTHR43708:SF8">
    <property type="entry name" value="OXIDOREDUCTASE"/>
    <property type="match status" value="1"/>
</dbReference>
<dbReference type="InterPro" id="IPR036291">
    <property type="entry name" value="NAD(P)-bd_dom_sf"/>
</dbReference>
<dbReference type="OrthoDB" id="64915at2759"/>
<feature type="domain" description="Gfo/Idh/MocA-like oxidoreductase C-terminal" evidence="2">
    <location>
        <begin position="107"/>
        <end position="308"/>
    </location>
</feature>
<dbReference type="FunCoup" id="A0A448YMS9">
    <property type="interactions" value="293"/>
</dbReference>
<evidence type="ECO:0000259" key="1">
    <source>
        <dbReference type="Pfam" id="PF01408"/>
    </source>
</evidence>
<dbReference type="InterPro" id="IPR051317">
    <property type="entry name" value="Gfo/Idh/MocA_oxidoreduct"/>
</dbReference>
<dbReference type="Pfam" id="PF01408">
    <property type="entry name" value="GFO_IDH_MocA"/>
    <property type="match status" value="1"/>
</dbReference>
<dbReference type="AlphaFoldDB" id="A0A448YMS9"/>
<sequence length="313" mass="33978">MPLNIAIPRPKAEEFTKLAGISKIYDNLEEVFEDPQVDLVDALLPVQYNLDAVNLAVKHRKDICLEKPIAANLGQAGQIREDLDILISINGNFVYFKAIDTLETAIGKIGKVYSFTYRCIEPFPFSSEYHATSWRQMPQHVGGYLSDGGVHQATILSGALGQVKSINARNKQMRDLSGTDDILYSVLEMHSGVIGMLTYGGAFGNTEKRHLFPIRGDNGSVGLELGHDAPAKVTLRIGGATAAADKYTEEFIIDNENDSPVKVLEILGKALTAGDKSKIIATPEVAFHHLAVIDAAIESSSRGGQTVEVKSLI</sequence>
<proteinExistence type="predicted"/>
<feature type="domain" description="Gfo/Idh/MocA-like oxidoreductase N-terminal" evidence="1">
    <location>
        <begin position="10"/>
        <end position="79"/>
    </location>
</feature>
<reference evidence="3 4" key="1">
    <citation type="submission" date="2018-12" db="EMBL/GenBank/DDBJ databases">
        <authorList>
            <person name="Tiukova I."/>
            <person name="Dainat J."/>
        </authorList>
    </citation>
    <scope>NUCLEOTIDE SEQUENCE [LARGE SCALE GENOMIC DNA]</scope>
</reference>
<dbReference type="Gene3D" id="3.40.50.720">
    <property type="entry name" value="NAD(P)-binding Rossmann-like Domain"/>
    <property type="match status" value="1"/>
</dbReference>
<dbReference type="InParanoid" id="A0A448YMS9"/>
<dbReference type="PANTHER" id="PTHR43708">
    <property type="entry name" value="CONSERVED EXPRESSED OXIDOREDUCTASE (EUROFUNG)"/>
    <property type="match status" value="1"/>
</dbReference>
<dbReference type="SUPFAM" id="SSF55347">
    <property type="entry name" value="Glyceraldehyde-3-phosphate dehydrogenase-like, C-terminal domain"/>
    <property type="match status" value="1"/>
</dbReference>
<name>A0A448YMS9_BRENA</name>